<comment type="caution">
    <text evidence="9">The sequence shown here is derived from an EMBL/GenBank/DDBJ whole genome shotgun (WGS) entry which is preliminary data.</text>
</comment>
<comment type="function">
    <text evidence="7">Catalyzes the transfer of the enolpyruvyl moiety of phosphoenolpyruvate (PEP) to the 5-hydroxyl of shikimate-3-phosphate (S3P) to produce enolpyruvyl shikimate-3-phosphate and inorganic phosphate.</text>
</comment>
<feature type="binding site" evidence="7">
    <location>
        <position position="99"/>
    </location>
    <ligand>
        <name>phosphoenolpyruvate</name>
        <dbReference type="ChEBI" id="CHEBI:58702"/>
    </ligand>
</feature>
<feature type="binding site" evidence="7">
    <location>
        <position position="345"/>
    </location>
    <ligand>
        <name>3-phosphoshikimate</name>
        <dbReference type="ChEBI" id="CHEBI:145989"/>
    </ligand>
</feature>
<feature type="binding site" evidence="7">
    <location>
        <position position="180"/>
    </location>
    <ligand>
        <name>3-phosphoshikimate</name>
        <dbReference type="ChEBI" id="CHEBI:145989"/>
    </ligand>
</feature>
<protein>
    <recommendedName>
        <fullName evidence="7">3-phosphoshikimate 1-carboxyvinyltransferase</fullName>
        <ecNumber evidence="7">2.5.1.19</ecNumber>
    </recommendedName>
    <alternativeName>
        <fullName evidence="7">5-enolpyruvylshikimate-3-phosphate synthase</fullName>
        <shortName evidence="7">EPSP synthase</shortName>
        <shortName evidence="7">EPSPS</shortName>
    </alternativeName>
</protein>
<feature type="binding site" evidence="7">
    <location>
        <position position="181"/>
    </location>
    <ligand>
        <name>3-phosphoshikimate</name>
        <dbReference type="ChEBI" id="CHEBI:145989"/>
    </ligand>
</feature>
<evidence type="ECO:0000256" key="3">
    <source>
        <dbReference type="ARBA" id="ARBA00022605"/>
    </source>
</evidence>
<evidence type="ECO:0000256" key="5">
    <source>
        <dbReference type="ARBA" id="ARBA00023141"/>
    </source>
</evidence>
<dbReference type="InterPro" id="IPR001986">
    <property type="entry name" value="Enolpyruvate_Tfrase_dom"/>
</dbReference>
<evidence type="ECO:0000256" key="1">
    <source>
        <dbReference type="ARBA" id="ARBA00004811"/>
    </source>
</evidence>
<dbReference type="Proteomes" id="UP001052140">
    <property type="component" value="Unassembled WGS sequence"/>
</dbReference>
<evidence type="ECO:0000313" key="9">
    <source>
        <dbReference type="EMBL" id="GJH42780.1"/>
    </source>
</evidence>
<feature type="binding site" evidence="7">
    <location>
        <position position="30"/>
    </location>
    <ligand>
        <name>3-phosphoshikimate</name>
        <dbReference type="ChEBI" id="CHEBI:145989"/>
    </ligand>
</feature>
<dbReference type="CDD" id="cd01556">
    <property type="entry name" value="EPSP_synthase"/>
    <property type="match status" value="1"/>
</dbReference>
<dbReference type="SUPFAM" id="SSF55205">
    <property type="entry name" value="EPT/RTPC-like"/>
    <property type="match status" value="1"/>
</dbReference>
<keyword evidence="10" id="KW-1185">Reference proteome</keyword>
<evidence type="ECO:0000259" key="8">
    <source>
        <dbReference type="Pfam" id="PF00275"/>
    </source>
</evidence>
<dbReference type="PROSITE" id="PS00885">
    <property type="entry name" value="EPSP_SYNTHASE_2"/>
    <property type="match status" value="1"/>
</dbReference>
<comment type="catalytic activity">
    <reaction evidence="6">
        <text>3-phosphoshikimate + phosphoenolpyruvate = 5-O-(1-carboxyvinyl)-3-phosphoshikimate + phosphate</text>
        <dbReference type="Rhea" id="RHEA:21256"/>
        <dbReference type="ChEBI" id="CHEBI:43474"/>
        <dbReference type="ChEBI" id="CHEBI:57701"/>
        <dbReference type="ChEBI" id="CHEBI:58702"/>
        <dbReference type="ChEBI" id="CHEBI:145989"/>
        <dbReference type="EC" id="2.5.1.19"/>
    </reaction>
    <physiologicalReaction direction="left-to-right" evidence="6">
        <dbReference type="Rhea" id="RHEA:21257"/>
    </physiologicalReaction>
</comment>
<comment type="subcellular location">
    <subcellularLocation>
        <location evidence="7">Cytoplasm</location>
    </subcellularLocation>
</comment>
<keyword evidence="7" id="KW-0963">Cytoplasm</keyword>
<feature type="binding site" evidence="7">
    <location>
        <position position="181"/>
    </location>
    <ligand>
        <name>phosphoenolpyruvate</name>
        <dbReference type="ChEBI" id="CHEBI:58702"/>
    </ligand>
</feature>
<organism evidence="9 10">
    <name type="scientific">Pasteurella canis</name>
    <dbReference type="NCBI Taxonomy" id="753"/>
    <lineage>
        <taxon>Bacteria</taxon>
        <taxon>Pseudomonadati</taxon>
        <taxon>Pseudomonadota</taxon>
        <taxon>Gammaproteobacteria</taxon>
        <taxon>Pasteurellales</taxon>
        <taxon>Pasteurellaceae</taxon>
        <taxon>Pasteurella</taxon>
    </lineage>
</organism>
<keyword evidence="4 7" id="KW-0808">Transferase</keyword>
<feature type="binding site" evidence="7">
    <location>
        <position position="349"/>
    </location>
    <ligand>
        <name>3-phosphoshikimate</name>
        <dbReference type="ChEBI" id="CHEBI:145989"/>
    </ligand>
</feature>
<accession>A0ABQ4VFI6</accession>
<evidence type="ECO:0000256" key="2">
    <source>
        <dbReference type="ARBA" id="ARBA00009948"/>
    </source>
</evidence>
<feature type="binding site" evidence="7">
    <location>
        <position position="25"/>
    </location>
    <ligand>
        <name>phosphoenolpyruvate</name>
        <dbReference type="ChEBI" id="CHEBI:58702"/>
    </ligand>
</feature>
<dbReference type="InterPro" id="IPR023193">
    <property type="entry name" value="EPSP_synthase_CS"/>
</dbReference>
<dbReference type="Pfam" id="PF00275">
    <property type="entry name" value="EPSP_synthase"/>
    <property type="match status" value="1"/>
</dbReference>
<feature type="binding site" evidence="7">
    <location>
        <position position="207"/>
    </location>
    <ligand>
        <name>3-phosphoshikimate</name>
        <dbReference type="ChEBI" id="CHEBI:145989"/>
    </ligand>
</feature>
<dbReference type="HAMAP" id="MF_00210">
    <property type="entry name" value="EPSP_synth"/>
    <property type="match status" value="1"/>
</dbReference>
<feature type="binding site" evidence="7">
    <location>
        <position position="322"/>
    </location>
    <ligand>
        <name>3-phosphoshikimate</name>
        <dbReference type="ChEBI" id="CHEBI:145989"/>
    </ligand>
</feature>
<gene>
    <name evidence="7 9" type="primary">aroA</name>
    <name evidence="9" type="ORF">PA42_09540</name>
</gene>
<dbReference type="PROSITE" id="PS00104">
    <property type="entry name" value="EPSP_SYNTHASE_1"/>
    <property type="match status" value="1"/>
</dbReference>
<proteinExistence type="inferred from homology"/>
<feature type="binding site" evidence="7">
    <location>
        <position position="133"/>
    </location>
    <ligand>
        <name>phosphoenolpyruvate</name>
        <dbReference type="ChEBI" id="CHEBI:58702"/>
    </ligand>
</feature>
<keyword evidence="5 7" id="KW-0057">Aromatic amino acid biosynthesis</keyword>
<evidence type="ECO:0000256" key="4">
    <source>
        <dbReference type="ARBA" id="ARBA00022679"/>
    </source>
</evidence>
<feature type="binding site" evidence="7">
    <location>
        <position position="179"/>
    </location>
    <ligand>
        <name>3-phosphoshikimate</name>
        <dbReference type="ChEBI" id="CHEBI:145989"/>
    </ligand>
</feature>
<comment type="similarity">
    <text evidence="2 7">Belongs to the EPSP synthase family.</text>
</comment>
<evidence type="ECO:0000256" key="6">
    <source>
        <dbReference type="ARBA" id="ARBA00044633"/>
    </source>
</evidence>
<dbReference type="InterPro" id="IPR006264">
    <property type="entry name" value="EPSP_synthase"/>
</dbReference>
<sequence>MQQATSITLNPINFIEGEVTLPGSKSLSNRALLLAALAQGKTTLTNLLDSDDVRHMLNALKQLGVNYQLSEDKSICEVDGLGGPFKWQNGLALFLGNAGTAMRPLAAALCLSSPESEGKNEIILTGEPRMKERPIKHLVDALIQAGADIQYLEQEGYPPITIRNTGLNGGTIKIEGSISSQFLTALLMVSPMAKADTEIEVIGELVSKPYIDITLHMMQTFGVEVKNQNYQRFFIKGNQQYRSPITFLVEGDASSASYFLAAAAIKGKVKVRGVGKNSIQGDRLFANALEQMGANVTWGDDFIQVEKGELKGIDMDMNHIPDAAMTIATTALFAKGETILRNIYNWRVKETDRLAAMATELRKIGADVEEGEDFLRIQPLELTKFQHAQIETYNDHRIAMCFSLIALSNSPVTILDPNCTAKTFPTFFTEFLKLAAAVNT</sequence>
<feature type="binding site" evidence="7">
    <location>
        <position position="397"/>
    </location>
    <ligand>
        <name>phosphoenolpyruvate</name>
        <dbReference type="ChEBI" id="CHEBI:58702"/>
    </ligand>
</feature>
<evidence type="ECO:0000313" key="10">
    <source>
        <dbReference type="Proteomes" id="UP001052140"/>
    </source>
</evidence>
<dbReference type="InterPro" id="IPR013792">
    <property type="entry name" value="RNA3'P_cycl/enolpyr_Trfase_a/b"/>
</dbReference>
<dbReference type="PANTHER" id="PTHR21090:SF5">
    <property type="entry name" value="PENTAFUNCTIONAL AROM POLYPEPTIDE"/>
    <property type="match status" value="1"/>
</dbReference>
<feature type="binding site" evidence="7">
    <location>
        <position position="25"/>
    </location>
    <ligand>
        <name>3-phosphoshikimate</name>
        <dbReference type="ChEBI" id="CHEBI:145989"/>
    </ligand>
</feature>
<feature type="binding site" evidence="7">
    <location>
        <position position="353"/>
    </location>
    <ligand>
        <name>phosphoenolpyruvate</name>
        <dbReference type="ChEBI" id="CHEBI:58702"/>
    </ligand>
</feature>
<keyword evidence="3 7" id="KW-0028">Amino-acid biosynthesis</keyword>
<dbReference type="EC" id="2.5.1.19" evidence="7"/>
<dbReference type="GeneID" id="69686933"/>
<dbReference type="InterPro" id="IPR036968">
    <property type="entry name" value="Enolpyruvate_Tfrase_sf"/>
</dbReference>
<feature type="domain" description="Enolpyruvate transferase" evidence="8">
    <location>
        <begin position="11"/>
        <end position="429"/>
    </location>
</feature>
<evidence type="ECO:0000256" key="7">
    <source>
        <dbReference type="HAMAP-Rule" id="MF_00210"/>
    </source>
</evidence>
<dbReference type="Gene3D" id="3.65.10.10">
    <property type="entry name" value="Enolpyruvate transferase domain"/>
    <property type="match status" value="2"/>
</dbReference>
<dbReference type="NCBIfam" id="TIGR01356">
    <property type="entry name" value="aroA"/>
    <property type="match status" value="1"/>
</dbReference>
<comment type="pathway">
    <text evidence="1 7">Metabolic intermediate biosynthesis; chorismate biosynthesis; chorismate from D-erythrose 4-phosphate and phosphoenolpyruvate: step 6/7.</text>
</comment>
<comment type="subunit">
    <text evidence="7">Monomer.</text>
</comment>
<feature type="active site" description="Proton acceptor" evidence="7">
    <location>
        <position position="322"/>
    </location>
</feature>
<name>A0ABQ4VFI6_9PAST</name>
<feature type="binding site" evidence="7">
    <location>
        <position position="422"/>
    </location>
    <ligand>
        <name>phosphoenolpyruvate</name>
        <dbReference type="ChEBI" id="CHEBI:58702"/>
    </ligand>
</feature>
<feature type="binding site" evidence="7">
    <location>
        <position position="26"/>
    </location>
    <ligand>
        <name>3-phosphoshikimate</name>
        <dbReference type="ChEBI" id="CHEBI:145989"/>
    </ligand>
</feature>
<dbReference type="PIRSF" id="PIRSF000505">
    <property type="entry name" value="EPSPS"/>
    <property type="match status" value="1"/>
</dbReference>
<reference evidence="9" key="1">
    <citation type="submission" date="2024-05" db="EMBL/GenBank/DDBJ databases">
        <title>Determining zoonotic pasteurella genome.</title>
        <authorList>
            <person name="Maeda T."/>
            <person name="Takahashi T."/>
            <person name="Yoshida H."/>
        </authorList>
    </citation>
    <scope>NUCLEOTIDE SEQUENCE</scope>
    <source>
        <strain evidence="9">PA42</strain>
    </source>
</reference>
<dbReference type="RefSeq" id="WP_226690636.1">
    <property type="nucleotide sequence ID" value="NZ_BPUX01000012.1"/>
</dbReference>
<dbReference type="PANTHER" id="PTHR21090">
    <property type="entry name" value="AROM/DEHYDROQUINATE SYNTHASE"/>
    <property type="match status" value="1"/>
</dbReference>
<dbReference type="EMBL" id="BPUX01000012">
    <property type="protein sequence ID" value="GJH42780.1"/>
    <property type="molecule type" value="Genomic_DNA"/>
</dbReference>